<proteinExistence type="predicted"/>
<protein>
    <submittedName>
        <fullName evidence="1">Uncharacterized protein</fullName>
    </submittedName>
</protein>
<accession>A0A834I1X1</accession>
<keyword evidence="2" id="KW-1185">Reference proteome</keyword>
<sequence>MCDLGGRVQSNDGFRLNVLASILDRELNGRPLKRQVFDKYLKGFLVSCYLNMQRLVPLPPLRSCRLAGDVDDIGHLECLFITENIYSLSLCD</sequence>
<name>A0A834I1X1_RHYFE</name>
<organism evidence="1 2">
    <name type="scientific">Rhynchophorus ferrugineus</name>
    <name type="common">Red palm weevil</name>
    <name type="synonym">Curculio ferrugineus</name>
    <dbReference type="NCBI Taxonomy" id="354439"/>
    <lineage>
        <taxon>Eukaryota</taxon>
        <taxon>Metazoa</taxon>
        <taxon>Ecdysozoa</taxon>
        <taxon>Arthropoda</taxon>
        <taxon>Hexapoda</taxon>
        <taxon>Insecta</taxon>
        <taxon>Pterygota</taxon>
        <taxon>Neoptera</taxon>
        <taxon>Endopterygota</taxon>
        <taxon>Coleoptera</taxon>
        <taxon>Polyphaga</taxon>
        <taxon>Cucujiformia</taxon>
        <taxon>Curculionidae</taxon>
        <taxon>Dryophthorinae</taxon>
        <taxon>Rhynchophorus</taxon>
    </lineage>
</organism>
<dbReference type="EMBL" id="JAACXV010013969">
    <property type="protein sequence ID" value="KAF7271384.1"/>
    <property type="molecule type" value="Genomic_DNA"/>
</dbReference>
<reference evidence="1" key="1">
    <citation type="submission" date="2020-08" db="EMBL/GenBank/DDBJ databases">
        <title>Genome sequencing and assembly of the red palm weevil Rhynchophorus ferrugineus.</title>
        <authorList>
            <person name="Dias G.B."/>
            <person name="Bergman C.M."/>
            <person name="Manee M."/>
        </authorList>
    </citation>
    <scope>NUCLEOTIDE SEQUENCE</scope>
    <source>
        <strain evidence="1">AA-2017</strain>
        <tissue evidence="1">Whole larva</tissue>
    </source>
</reference>
<evidence type="ECO:0000313" key="2">
    <source>
        <dbReference type="Proteomes" id="UP000625711"/>
    </source>
</evidence>
<evidence type="ECO:0000313" key="1">
    <source>
        <dbReference type="EMBL" id="KAF7271384.1"/>
    </source>
</evidence>
<dbReference type="AlphaFoldDB" id="A0A834I1X1"/>
<gene>
    <name evidence="1" type="ORF">GWI33_015739</name>
</gene>
<comment type="caution">
    <text evidence="1">The sequence shown here is derived from an EMBL/GenBank/DDBJ whole genome shotgun (WGS) entry which is preliminary data.</text>
</comment>
<dbReference type="Proteomes" id="UP000625711">
    <property type="component" value="Unassembled WGS sequence"/>
</dbReference>